<organism evidence="1">
    <name type="scientific">Tanacetum cinerariifolium</name>
    <name type="common">Dalmatian daisy</name>
    <name type="synonym">Chrysanthemum cinerariifolium</name>
    <dbReference type="NCBI Taxonomy" id="118510"/>
    <lineage>
        <taxon>Eukaryota</taxon>
        <taxon>Viridiplantae</taxon>
        <taxon>Streptophyta</taxon>
        <taxon>Embryophyta</taxon>
        <taxon>Tracheophyta</taxon>
        <taxon>Spermatophyta</taxon>
        <taxon>Magnoliopsida</taxon>
        <taxon>eudicotyledons</taxon>
        <taxon>Gunneridae</taxon>
        <taxon>Pentapetalae</taxon>
        <taxon>asterids</taxon>
        <taxon>campanulids</taxon>
        <taxon>Asterales</taxon>
        <taxon>Asteraceae</taxon>
        <taxon>Asteroideae</taxon>
        <taxon>Anthemideae</taxon>
        <taxon>Anthemidinae</taxon>
        <taxon>Tanacetum</taxon>
    </lineage>
</organism>
<evidence type="ECO:0008006" key="2">
    <source>
        <dbReference type="Google" id="ProtNLM"/>
    </source>
</evidence>
<dbReference type="EMBL" id="BKCJ010002862">
    <property type="protein sequence ID" value="GEU51408.1"/>
    <property type="molecule type" value="Genomic_DNA"/>
</dbReference>
<comment type="caution">
    <text evidence="1">The sequence shown here is derived from an EMBL/GenBank/DDBJ whole genome shotgun (WGS) entry which is preliminary data.</text>
</comment>
<evidence type="ECO:0000313" key="1">
    <source>
        <dbReference type="EMBL" id="GEU51408.1"/>
    </source>
</evidence>
<sequence length="328" mass="37304">MSIGRLCLGENNKGSVAKGIENKEQWEGPEFQDMTSSRKEREAKVFTFYRMEEDEINKAGLPPFICKMGKSKRNKKKALKSFHLSYSDMGPSLSNRKPLTHEEAAQEALLDKYKKILDGIVMDKIKLDGEIKKKEEEAITQVKGEALKEKEDPRAFVILIRLEAKIDLNALVDTGVTTIIAKFLILDMPIDRDVPILVGRGFLYTCGSIVNTRDMITSTFDGVSHQTFHAAKTSLNTKESDSDDEEDYGIQRSNFRAPIYGPKPAKYLNCKYLIDQTLELQEVLNPFRKNYVWKEAVGFLGSFPVPLQHMEWKPYYEGNLCKKEEGDG</sequence>
<proteinExistence type="predicted"/>
<gene>
    <name evidence="1" type="ORF">Tci_023386</name>
</gene>
<reference evidence="1" key="1">
    <citation type="journal article" date="2019" name="Sci. Rep.">
        <title>Draft genome of Tanacetum cinerariifolium, the natural source of mosquito coil.</title>
        <authorList>
            <person name="Yamashiro T."/>
            <person name="Shiraishi A."/>
            <person name="Satake H."/>
            <person name="Nakayama K."/>
        </authorList>
    </citation>
    <scope>NUCLEOTIDE SEQUENCE</scope>
</reference>
<name>A0A6L2KPQ3_TANCI</name>
<accession>A0A6L2KPQ3</accession>
<protein>
    <recommendedName>
        <fullName evidence="2">Reverse transcriptase domain-containing protein</fullName>
    </recommendedName>
</protein>
<dbReference type="AlphaFoldDB" id="A0A6L2KPQ3"/>